<protein>
    <submittedName>
        <fullName evidence="1">Uncharacterized protein</fullName>
    </submittedName>
</protein>
<dbReference type="AlphaFoldDB" id="A0A6J5XW89"/>
<dbReference type="Pfam" id="PF14299">
    <property type="entry name" value="PP2"/>
    <property type="match status" value="1"/>
</dbReference>
<proteinExistence type="predicted"/>
<evidence type="ECO:0000313" key="2">
    <source>
        <dbReference type="Proteomes" id="UP000507245"/>
    </source>
</evidence>
<evidence type="ECO:0000313" key="1">
    <source>
        <dbReference type="EMBL" id="CAB4315458.1"/>
    </source>
</evidence>
<organism evidence="1 2">
    <name type="scientific">Prunus armeniaca</name>
    <name type="common">Apricot</name>
    <name type="synonym">Armeniaca vulgaris</name>
    <dbReference type="NCBI Taxonomy" id="36596"/>
    <lineage>
        <taxon>Eukaryota</taxon>
        <taxon>Viridiplantae</taxon>
        <taxon>Streptophyta</taxon>
        <taxon>Embryophyta</taxon>
        <taxon>Tracheophyta</taxon>
        <taxon>Spermatophyta</taxon>
        <taxon>Magnoliopsida</taxon>
        <taxon>eudicotyledons</taxon>
        <taxon>Gunneridae</taxon>
        <taxon>Pentapetalae</taxon>
        <taxon>rosids</taxon>
        <taxon>fabids</taxon>
        <taxon>Rosales</taxon>
        <taxon>Rosaceae</taxon>
        <taxon>Amygdaloideae</taxon>
        <taxon>Amygdaleae</taxon>
        <taxon>Prunus</taxon>
    </lineage>
</organism>
<accession>A0A6J5XW89</accession>
<sequence>MNTQMLSLKTIYGAYLIAKLADRAYGLDSLPSEVSLEVVNFKSQGTVYLSTRHDQSREQAAAVDLEH</sequence>
<dbReference type="EMBL" id="CAEKKB010000006">
    <property type="protein sequence ID" value="CAB4315458.1"/>
    <property type="molecule type" value="Genomic_DNA"/>
</dbReference>
<dbReference type="Proteomes" id="UP000507245">
    <property type="component" value="Unassembled WGS sequence"/>
</dbReference>
<gene>
    <name evidence="1" type="ORF">ORAREDHAP_LOCUS40161</name>
</gene>
<dbReference type="OrthoDB" id="1918565at2759"/>
<name>A0A6J5XW89_PRUAR</name>
<keyword evidence="2" id="KW-1185">Reference proteome</keyword>
<reference evidence="2" key="1">
    <citation type="journal article" date="2020" name="Genome Biol.">
        <title>Gamete binning: chromosome-level and haplotype-resolved genome assembly enabled by high-throughput single-cell sequencing of gamete genomes.</title>
        <authorList>
            <person name="Campoy J.A."/>
            <person name="Sun H."/>
            <person name="Goel M."/>
            <person name="Jiao W.-B."/>
            <person name="Folz-Donahue K."/>
            <person name="Wang N."/>
            <person name="Rubio M."/>
            <person name="Liu C."/>
            <person name="Kukat C."/>
            <person name="Ruiz D."/>
            <person name="Huettel B."/>
            <person name="Schneeberger K."/>
        </authorList>
    </citation>
    <scope>NUCLEOTIDE SEQUENCE [LARGE SCALE GENOMIC DNA]</scope>
    <source>
        <strain evidence="2">cv. Rojo Pasion</strain>
    </source>
</reference>
<dbReference type="InterPro" id="IPR025886">
    <property type="entry name" value="PP2-like"/>
</dbReference>